<evidence type="ECO:0000313" key="1">
    <source>
        <dbReference type="EMBL" id="WRL64136.1"/>
    </source>
</evidence>
<sequence>MTRNHLPGNTDLETFGRPLFAETPLRGVGFGLGFSMIIDPVRYGVVASLGDYSWGGAASTAFYVDPVEDVTVSFYTQLLPSSTLPIRNHLRQLVNQALVD</sequence>
<accession>A0ABZ1AZZ6</accession>
<dbReference type="SUPFAM" id="SSF56601">
    <property type="entry name" value="beta-lactamase/transpeptidase-like"/>
    <property type="match status" value="1"/>
</dbReference>
<proteinExistence type="predicted"/>
<organism evidence="1 2">
    <name type="scientific">Blastococcus brunescens</name>
    <dbReference type="NCBI Taxonomy" id="1564165"/>
    <lineage>
        <taxon>Bacteria</taxon>
        <taxon>Bacillati</taxon>
        <taxon>Actinomycetota</taxon>
        <taxon>Actinomycetes</taxon>
        <taxon>Geodermatophilales</taxon>
        <taxon>Geodermatophilaceae</taxon>
        <taxon>Blastococcus</taxon>
    </lineage>
</organism>
<evidence type="ECO:0000313" key="2">
    <source>
        <dbReference type="Proteomes" id="UP001324287"/>
    </source>
</evidence>
<evidence type="ECO:0008006" key="3">
    <source>
        <dbReference type="Google" id="ProtNLM"/>
    </source>
</evidence>
<dbReference type="InterPro" id="IPR012338">
    <property type="entry name" value="Beta-lactam/transpept-like"/>
</dbReference>
<reference evidence="1 2" key="1">
    <citation type="submission" date="2023-12" db="EMBL/GenBank/DDBJ databases">
        <title>Blastococcus brunescens sp. nov., an actonobacterium isolated from sandstone collected in sahara desert.</title>
        <authorList>
            <person name="Gtari M."/>
            <person name="Ghodhbane F."/>
        </authorList>
    </citation>
    <scope>NUCLEOTIDE SEQUENCE [LARGE SCALE GENOMIC DNA]</scope>
    <source>
        <strain evidence="1 2">BMG 8361</strain>
    </source>
</reference>
<name>A0ABZ1AZZ6_9ACTN</name>
<dbReference type="RefSeq" id="WP_324275465.1">
    <property type="nucleotide sequence ID" value="NZ_CP141261.1"/>
</dbReference>
<dbReference type="Gene3D" id="3.40.710.10">
    <property type="entry name" value="DD-peptidase/beta-lactamase superfamily"/>
    <property type="match status" value="1"/>
</dbReference>
<gene>
    <name evidence="1" type="ORF">U6N30_31975</name>
</gene>
<keyword evidence="2" id="KW-1185">Reference proteome</keyword>
<protein>
    <recommendedName>
        <fullName evidence="3">Beta-lactamase-related domain-containing protein</fullName>
    </recommendedName>
</protein>
<dbReference type="EMBL" id="CP141261">
    <property type="protein sequence ID" value="WRL64136.1"/>
    <property type="molecule type" value="Genomic_DNA"/>
</dbReference>
<dbReference type="Proteomes" id="UP001324287">
    <property type="component" value="Chromosome"/>
</dbReference>